<keyword evidence="3" id="KW-1185">Reference proteome</keyword>
<dbReference type="InterPro" id="IPR026960">
    <property type="entry name" value="RVT-Znf"/>
</dbReference>
<evidence type="ECO:0000313" key="3">
    <source>
        <dbReference type="Proteomes" id="UP001408789"/>
    </source>
</evidence>
<dbReference type="PANTHER" id="PTHR33116">
    <property type="entry name" value="REVERSE TRANSCRIPTASE ZINC-BINDING DOMAIN-CONTAINING PROTEIN-RELATED-RELATED"/>
    <property type="match status" value="1"/>
</dbReference>
<dbReference type="AlphaFoldDB" id="A0AAP0GV95"/>
<proteinExistence type="predicted"/>
<comment type="caution">
    <text evidence="2">The sequence shown here is derived from an EMBL/GenBank/DDBJ whole genome shotgun (WGS) entry which is preliminary data.</text>
</comment>
<dbReference type="PANTHER" id="PTHR33116:SF78">
    <property type="entry name" value="OS12G0587133 PROTEIN"/>
    <property type="match status" value="1"/>
</dbReference>
<dbReference type="Pfam" id="PF13966">
    <property type="entry name" value="zf-RVT"/>
    <property type="match status" value="1"/>
</dbReference>
<evidence type="ECO:0000313" key="2">
    <source>
        <dbReference type="EMBL" id="KAK9061829.1"/>
    </source>
</evidence>
<dbReference type="EMBL" id="JBCNJP010000019">
    <property type="protein sequence ID" value="KAK9061829.1"/>
    <property type="molecule type" value="Genomic_DNA"/>
</dbReference>
<organism evidence="2 3">
    <name type="scientific">Deinandra increscens subsp. villosa</name>
    <dbReference type="NCBI Taxonomy" id="3103831"/>
    <lineage>
        <taxon>Eukaryota</taxon>
        <taxon>Viridiplantae</taxon>
        <taxon>Streptophyta</taxon>
        <taxon>Embryophyta</taxon>
        <taxon>Tracheophyta</taxon>
        <taxon>Spermatophyta</taxon>
        <taxon>Magnoliopsida</taxon>
        <taxon>eudicotyledons</taxon>
        <taxon>Gunneridae</taxon>
        <taxon>Pentapetalae</taxon>
        <taxon>asterids</taxon>
        <taxon>campanulids</taxon>
        <taxon>Asterales</taxon>
        <taxon>Asteraceae</taxon>
        <taxon>Asteroideae</taxon>
        <taxon>Heliantheae alliance</taxon>
        <taxon>Madieae</taxon>
        <taxon>Madiinae</taxon>
        <taxon>Deinandra</taxon>
    </lineage>
</organism>
<feature type="domain" description="Reverse transcriptase zinc-binding" evidence="1">
    <location>
        <begin position="2"/>
        <end position="42"/>
    </location>
</feature>
<dbReference type="Proteomes" id="UP001408789">
    <property type="component" value="Unassembled WGS sequence"/>
</dbReference>
<evidence type="ECO:0000259" key="1">
    <source>
        <dbReference type="Pfam" id="PF13966"/>
    </source>
</evidence>
<protein>
    <recommendedName>
        <fullName evidence="1">Reverse transcriptase zinc-binding domain-containing protein</fullName>
    </recommendedName>
</protein>
<accession>A0AAP0GV95</accession>
<reference evidence="2 3" key="1">
    <citation type="submission" date="2024-04" db="EMBL/GenBank/DDBJ databases">
        <title>The reference genome of an endangered Asteraceae, Deinandra increscens subsp. villosa, native to the Central Coast of California.</title>
        <authorList>
            <person name="Guilliams M."/>
            <person name="Hasenstab-Lehman K."/>
            <person name="Meyer R."/>
            <person name="Mcevoy S."/>
        </authorList>
    </citation>
    <scope>NUCLEOTIDE SEQUENCE [LARGE SCALE GENOMIC DNA]</scope>
    <source>
        <tissue evidence="2">Leaf</tissue>
    </source>
</reference>
<name>A0AAP0GV95_9ASTR</name>
<gene>
    <name evidence="2" type="ORF">SSX86_019012</name>
</gene>
<sequence>MTRDALARRNVHIQSMSCPMCGDTEESVDHLFTGCMVATILWQHVANWGNIQSIFVFSVDNLVRLHLSVEGGSEKRQWIHALVYSAVSCLWNERNAVVLKNKPVYVESILSNTTSYCRFWVKHRGGVVM</sequence>